<evidence type="ECO:0000313" key="6">
    <source>
        <dbReference type="EMBL" id="ORX55548.1"/>
    </source>
</evidence>
<evidence type="ECO:0000256" key="1">
    <source>
        <dbReference type="ARBA" id="ARBA00000451"/>
    </source>
</evidence>
<dbReference type="GO" id="GO:0051307">
    <property type="term" value="P:meiotic chromosome separation"/>
    <property type="evidence" value="ECO:0007669"/>
    <property type="project" value="TreeGrafter"/>
</dbReference>
<dbReference type="PROSITE" id="PS51700">
    <property type="entry name" value="SEPARIN"/>
    <property type="match status" value="1"/>
</dbReference>
<dbReference type="GO" id="GO:0006508">
    <property type="term" value="P:proteolysis"/>
    <property type="evidence" value="ECO:0007669"/>
    <property type="project" value="InterPro"/>
</dbReference>
<dbReference type="EC" id="3.4.22.49" evidence="2"/>
<comment type="catalytic activity">
    <reaction evidence="1">
        <text>All bonds known to be hydrolyzed by this endopeptidase have arginine in P1 and an acidic residue in P4. P6 is often occupied by an acidic residue or by a hydroxy-amino-acid residue, the phosphorylation of which enhances cleavage.</text>
        <dbReference type="EC" id="3.4.22.49"/>
    </reaction>
</comment>
<comment type="caution">
    <text evidence="6">The sequence shown here is derived from an EMBL/GenBank/DDBJ whole genome shotgun (WGS) entry which is preliminary data.</text>
</comment>
<evidence type="ECO:0000259" key="5">
    <source>
        <dbReference type="PROSITE" id="PS51700"/>
    </source>
</evidence>
<dbReference type="GO" id="GO:0005634">
    <property type="term" value="C:nucleus"/>
    <property type="evidence" value="ECO:0007669"/>
    <property type="project" value="InterPro"/>
</dbReference>
<dbReference type="STRING" id="101127.A0A1X2GJN4"/>
<dbReference type="PANTHER" id="PTHR12792:SF0">
    <property type="entry name" value="SEPARIN"/>
    <property type="match status" value="1"/>
</dbReference>
<keyword evidence="7" id="KW-1185">Reference proteome</keyword>
<evidence type="ECO:0000256" key="4">
    <source>
        <dbReference type="ARBA" id="ARBA00022829"/>
    </source>
</evidence>
<dbReference type="Pfam" id="PF03568">
    <property type="entry name" value="Separin_C"/>
    <property type="match status" value="1"/>
</dbReference>
<proteinExistence type="predicted"/>
<accession>A0A1X2GJN4</accession>
<evidence type="ECO:0000313" key="7">
    <source>
        <dbReference type="Proteomes" id="UP000242146"/>
    </source>
</evidence>
<dbReference type="PANTHER" id="PTHR12792">
    <property type="entry name" value="EXTRA SPINDLE POLES 1-RELATED"/>
    <property type="match status" value="1"/>
</dbReference>
<evidence type="ECO:0000256" key="2">
    <source>
        <dbReference type="ARBA" id="ARBA00012489"/>
    </source>
</evidence>
<keyword evidence="4" id="KW-0159">Chromosome partition</keyword>
<dbReference type="EMBL" id="MCGT01000011">
    <property type="protein sequence ID" value="ORX55548.1"/>
    <property type="molecule type" value="Genomic_DNA"/>
</dbReference>
<name>A0A1X2GJN4_9FUNG</name>
<evidence type="ECO:0000256" key="3">
    <source>
        <dbReference type="ARBA" id="ARBA00022801"/>
    </source>
</evidence>
<feature type="domain" description="Peptidase C50" evidence="5">
    <location>
        <begin position="1"/>
        <end position="41"/>
    </location>
</feature>
<feature type="non-terminal residue" evidence="6">
    <location>
        <position position="1"/>
    </location>
</feature>
<organism evidence="6 7">
    <name type="scientific">Hesseltinella vesiculosa</name>
    <dbReference type="NCBI Taxonomy" id="101127"/>
    <lineage>
        <taxon>Eukaryota</taxon>
        <taxon>Fungi</taxon>
        <taxon>Fungi incertae sedis</taxon>
        <taxon>Mucoromycota</taxon>
        <taxon>Mucoromycotina</taxon>
        <taxon>Mucoromycetes</taxon>
        <taxon>Mucorales</taxon>
        <taxon>Cunninghamellaceae</taxon>
        <taxon>Hesseltinella</taxon>
    </lineage>
</organism>
<gene>
    <name evidence="6" type="ORF">DM01DRAFT_253316</name>
</gene>
<dbReference type="GO" id="GO:0005737">
    <property type="term" value="C:cytoplasm"/>
    <property type="evidence" value="ECO:0007669"/>
    <property type="project" value="TreeGrafter"/>
</dbReference>
<reference evidence="6 7" key="1">
    <citation type="submission" date="2016-07" db="EMBL/GenBank/DDBJ databases">
        <title>Pervasive Adenine N6-methylation of Active Genes in Fungi.</title>
        <authorList>
            <consortium name="DOE Joint Genome Institute"/>
            <person name="Mondo S.J."/>
            <person name="Dannebaum R.O."/>
            <person name="Kuo R.C."/>
            <person name="Labutti K."/>
            <person name="Haridas S."/>
            <person name="Kuo A."/>
            <person name="Salamov A."/>
            <person name="Ahrendt S.R."/>
            <person name="Lipzen A."/>
            <person name="Sullivan W."/>
            <person name="Andreopoulos W.B."/>
            <person name="Clum A."/>
            <person name="Lindquist E."/>
            <person name="Daum C."/>
            <person name="Ramamoorthy G.K."/>
            <person name="Gryganskyi A."/>
            <person name="Culley D."/>
            <person name="Magnuson J.K."/>
            <person name="James T.Y."/>
            <person name="O'Malley M.A."/>
            <person name="Stajich J.E."/>
            <person name="Spatafora J.W."/>
            <person name="Visel A."/>
            <person name="Grigoriev I.V."/>
        </authorList>
    </citation>
    <scope>NUCLEOTIDE SEQUENCE [LARGE SCALE GENOMIC DNA]</scope>
    <source>
        <strain evidence="6 7">NRRL 3301</strain>
    </source>
</reference>
<sequence length="137" mass="15307">YFGHSAGQSMIRGQVIRQLPRCPVAILMGCSSGALQSQGDYDPHGYVLNYLLGGSASVVANLWDVTDKSIDRLSKKMMERWGLLASNDLYTGDSLVEALTKSRDECPLPYLIGKKISGETRESFFFFFRSDWFSISH</sequence>
<protein>
    <recommendedName>
        <fullName evidence="2">separase</fullName>
        <ecNumber evidence="2">3.4.22.49</ecNumber>
    </recommendedName>
</protein>
<dbReference type="OrthoDB" id="10255632at2759"/>
<dbReference type="InterPro" id="IPR030397">
    <property type="entry name" value="SEPARIN_core_dom"/>
</dbReference>
<dbReference type="Proteomes" id="UP000242146">
    <property type="component" value="Unassembled WGS sequence"/>
</dbReference>
<dbReference type="GO" id="GO:0004197">
    <property type="term" value="F:cysteine-type endopeptidase activity"/>
    <property type="evidence" value="ECO:0007669"/>
    <property type="project" value="InterPro"/>
</dbReference>
<dbReference type="GO" id="GO:0044732">
    <property type="term" value="C:mitotic spindle pole body"/>
    <property type="evidence" value="ECO:0007669"/>
    <property type="project" value="TreeGrafter"/>
</dbReference>
<dbReference type="AlphaFoldDB" id="A0A1X2GJN4"/>
<dbReference type="InterPro" id="IPR005314">
    <property type="entry name" value="Peptidase_C50"/>
</dbReference>
<keyword evidence="3" id="KW-0378">Hydrolase</keyword>
<dbReference type="GO" id="GO:0072686">
    <property type="term" value="C:mitotic spindle"/>
    <property type="evidence" value="ECO:0007669"/>
    <property type="project" value="TreeGrafter"/>
</dbReference>